<dbReference type="EMBL" id="CM042010">
    <property type="protein sequence ID" value="KAI3782016.1"/>
    <property type="molecule type" value="Genomic_DNA"/>
</dbReference>
<keyword evidence="2" id="KW-1185">Reference proteome</keyword>
<dbReference type="Proteomes" id="UP001055811">
    <property type="component" value="Linkage Group LG02"/>
</dbReference>
<reference evidence="1 2" key="2">
    <citation type="journal article" date="2022" name="Mol. Ecol. Resour.">
        <title>The genomes of chicory, endive, great burdock and yacon provide insights into Asteraceae paleo-polyploidization history and plant inulin production.</title>
        <authorList>
            <person name="Fan W."/>
            <person name="Wang S."/>
            <person name="Wang H."/>
            <person name="Wang A."/>
            <person name="Jiang F."/>
            <person name="Liu H."/>
            <person name="Zhao H."/>
            <person name="Xu D."/>
            <person name="Zhang Y."/>
        </authorList>
    </citation>
    <scope>NUCLEOTIDE SEQUENCE [LARGE SCALE GENOMIC DNA]</scope>
    <source>
        <strain evidence="2">cv. Punajuju</strain>
        <tissue evidence="1">Leaves</tissue>
    </source>
</reference>
<proteinExistence type="predicted"/>
<comment type="caution">
    <text evidence="1">The sequence shown here is derived from an EMBL/GenBank/DDBJ whole genome shotgun (WGS) entry which is preliminary data.</text>
</comment>
<reference evidence="2" key="1">
    <citation type="journal article" date="2022" name="Mol. Ecol. Resour.">
        <title>The genomes of chicory, endive, great burdock and yacon provide insights into Asteraceae palaeo-polyploidization history and plant inulin production.</title>
        <authorList>
            <person name="Fan W."/>
            <person name="Wang S."/>
            <person name="Wang H."/>
            <person name="Wang A."/>
            <person name="Jiang F."/>
            <person name="Liu H."/>
            <person name="Zhao H."/>
            <person name="Xu D."/>
            <person name="Zhang Y."/>
        </authorList>
    </citation>
    <scope>NUCLEOTIDE SEQUENCE [LARGE SCALE GENOMIC DNA]</scope>
    <source>
        <strain evidence="2">cv. Punajuju</strain>
    </source>
</reference>
<protein>
    <submittedName>
        <fullName evidence="1">Uncharacterized protein</fullName>
    </submittedName>
</protein>
<sequence>MMFHSVGTPVNRSAGKASLLPLVMGISAESASYRNYTFNLVTPVQVQKLEDILYDEKRKDGCWLKCGR</sequence>
<evidence type="ECO:0000313" key="2">
    <source>
        <dbReference type="Proteomes" id="UP001055811"/>
    </source>
</evidence>
<organism evidence="1 2">
    <name type="scientific">Cichorium intybus</name>
    <name type="common">Chicory</name>
    <dbReference type="NCBI Taxonomy" id="13427"/>
    <lineage>
        <taxon>Eukaryota</taxon>
        <taxon>Viridiplantae</taxon>
        <taxon>Streptophyta</taxon>
        <taxon>Embryophyta</taxon>
        <taxon>Tracheophyta</taxon>
        <taxon>Spermatophyta</taxon>
        <taxon>Magnoliopsida</taxon>
        <taxon>eudicotyledons</taxon>
        <taxon>Gunneridae</taxon>
        <taxon>Pentapetalae</taxon>
        <taxon>asterids</taxon>
        <taxon>campanulids</taxon>
        <taxon>Asterales</taxon>
        <taxon>Asteraceae</taxon>
        <taxon>Cichorioideae</taxon>
        <taxon>Cichorieae</taxon>
        <taxon>Cichoriinae</taxon>
        <taxon>Cichorium</taxon>
    </lineage>
</organism>
<gene>
    <name evidence="1" type="ORF">L2E82_12047</name>
</gene>
<evidence type="ECO:0000313" key="1">
    <source>
        <dbReference type="EMBL" id="KAI3782016.1"/>
    </source>
</evidence>
<name>A0ACB9GFN0_CICIN</name>
<accession>A0ACB9GFN0</accession>